<evidence type="ECO:0000313" key="3">
    <source>
        <dbReference type="EMBL" id="GAA3391307.1"/>
    </source>
</evidence>
<protein>
    <submittedName>
        <fullName evidence="3">Uncharacterized protein</fullName>
    </submittedName>
</protein>
<dbReference type="Proteomes" id="UP001501676">
    <property type="component" value="Unassembled WGS sequence"/>
</dbReference>
<feature type="region of interest" description="Disordered" evidence="1">
    <location>
        <begin position="67"/>
        <end position="100"/>
    </location>
</feature>
<accession>A0ABP6T396</accession>
<organism evidence="3 4">
    <name type="scientific">Cryptosporangium minutisporangium</name>
    <dbReference type="NCBI Taxonomy" id="113569"/>
    <lineage>
        <taxon>Bacteria</taxon>
        <taxon>Bacillati</taxon>
        <taxon>Actinomycetota</taxon>
        <taxon>Actinomycetes</taxon>
        <taxon>Cryptosporangiales</taxon>
        <taxon>Cryptosporangiaceae</taxon>
        <taxon>Cryptosporangium</taxon>
    </lineage>
</organism>
<proteinExistence type="predicted"/>
<feature type="transmembrane region" description="Helical" evidence="2">
    <location>
        <begin position="38"/>
        <end position="59"/>
    </location>
</feature>
<evidence type="ECO:0000256" key="2">
    <source>
        <dbReference type="SAM" id="Phobius"/>
    </source>
</evidence>
<keyword evidence="2" id="KW-1133">Transmembrane helix</keyword>
<gene>
    <name evidence="3" type="ORF">GCM10020369_48730</name>
</gene>
<keyword evidence="2" id="KW-0472">Membrane</keyword>
<dbReference type="RefSeq" id="WP_345730512.1">
    <property type="nucleotide sequence ID" value="NZ_BAAAYN010000031.1"/>
</dbReference>
<evidence type="ECO:0000256" key="1">
    <source>
        <dbReference type="SAM" id="MobiDB-lite"/>
    </source>
</evidence>
<evidence type="ECO:0000313" key="4">
    <source>
        <dbReference type="Proteomes" id="UP001501676"/>
    </source>
</evidence>
<keyword evidence="4" id="KW-1185">Reference proteome</keyword>
<name>A0ABP6T396_9ACTN</name>
<comment type="caution">
    <text evidence="3">The sequence shown here is derived from an EMBL/GenBank/DDBJ whole genome shotgun (WGS) entry which is preliminary data.</text>
</comment>
<sequence length="302" mass="31716">MSIQLPPERDLPPYRAREIEAALVEQVVNGAKATRRRWLAPVAAAAAVVVTLGVVVGVLQGGERDEVVPAGSSAPSASPSQVSPTPSPSRSVEKPTGNMESIVPGCVASYGLGGTPEEKARVKGAKLYNLVGDASDGFALIYTEELYLYCTVGGDVMAYNAGGGPVPSMRWIPSPYRLDVQASESGRASDGSWRVEHTLAGRMSKDVTRIVVEIAGTSTEAQLSNGTFVAQVEYTKPKPAAEPTSPGQVREAQPKVRAYDAAGKELPAPDFPECIKTPDGQVIQNSDLPGDMTNCAPAVAWP</sequence>
<keyword evidence="2" id="KW-0812">Transmembrane</keyword>
<reference evidence="4" key="1">
    <citation type="journal article" date="2019" name="Int. J. Syst. Evol. Microbiol.">
        <title>The Global Catalogue of Microorganisms (GCM) 10K type strain sequencing project: providing services to taxonomists for standard genome sequencing and annotation.</title>
        <authorList>
            <consortium name="The Broad Institute Genomics Platform"/>
            <consortium name="The Broad Institute Genome Sequencing Center for Infectious Disease"/>
            <person name="Wu L."/>
            <person name="Ma J."/>
        </authorList>
    </citation>
    <scope>NUCLEOTIDE SEQUENCE [LARGE SCALE GENOMIC DNA]</scope>
    <source>
        <strain evidence="4">JCM 9458</strain>
    </source>
</reference>
<dbReference type="EMBL" id="BAAAYN010000031">
    <property type="protein sequence ID" value="GAA3391307.1"/>
    <property type="molecule type" value="Genomic_DNA"/>
</dbReference>
<feature type="compositionally biased region" description="Low complexity" evidence="1">
    <location>
        <begin position="68"/>
        <end position="90"/>
    </location>
</feature>